<gene>
    <name evidence="1" type="ORF">FHL15_006696</name>
</gene>
<name>A0A553HWJ4_9PEZI</name>
<protein>
    <submittedName>
        <fullName evidence="1">Uncharacterized protein</fullName>
    </submittedName>
</protein>
<keyword evidence="2" id="KW-1185">Reference proteome</keyword>
<comment type="caution">
    <text evidence="1">The sequence shown here is derived from an EMBL/GenBank/DDBJ whole genome shotgun (WGS) entry which is preliminary data.</text>
</comment>
<sequence length="154" mass="16508">MKKGRTERLASTRPMKPKMVYFHIIGDRSAQIAALPTFACLVGQSEARDRGTLVLATAQTQLEVTAVTSVAGTAIGVMILKSDNGQEVRRTVAVSPAMSHNPRHTDPNTDLEKPVAADCCHAESVIVIDLSAPMGSSYLETHLVLASRSPSRIL</sequence>
<organism evidence="1 2">
    <name type="scientific">Xylaria flabelliformis</name>
    <dbReference type="NCBI Taxonomy" id="2512241"/>
    <lineage>
        <taxon>Eukaryota</taxon>
        <taxon>Fungi</taxon>
        <taxon>Dikarya</taxon>
        <taxon>Ascomycota</taxon>
        <taxon>Pezizomycotina</taxon>
        <taxon>Sordariomycetes</taxon>
        <taxon>Xylariomycetidae</taxon>
        <taxon>Xylariales</taxon>
        <taxon>Xylariaceae</taxon>
        <taxon>Xylaria</taxon>
    </lineage>
</organism>
<reference evidence="2" key="1">
    <citation type="submission" date="2019-06" db="EMBL/GenBank/DDBJ databases">
        <title>Draft genome sequence of the griseofulvin-producing fungus Xylaria cubensis strain G536.</title>
        <authorList>
            <person name="Mead M.E."/>
            <person name="Raja H.A."/>
            <person name="Steenwyk J.L."/>
            <person name="Knowles S.L."/>
            <person name="Oberlies N.H."/>
            <person name="Rokas A."/>
        </authorList>
    </citation>
    <scope>NUCLEOTIDE SEQUENCE [LARGE SCALE GENOMIC DNA]</scope>
    <source>
        <strain evidence="2">G536</strain>
    </source>
</reference>
<proteinExistence type="predicted"/>
<accession>A0A553HWJ4</accession>
<dbReference type="AlphaFoldDB" id="A0A553HWJ4"/>
<dbReference type="Proteomes" id="UP000319160">
    <property type="component" value="Unassembled WGS sequence"/>
</dbReference>
<evidence type="ECO:0000313" key="1">
    <source>
        <dbReference type="EMBL" id="TRX92310.1"/>
    </source>
</evidence>
<dbReference type="EMBL" id="VFLP01000037">
    <property type="protein sequence ID" value="TRX92310.1"/>
    <property type="molecule type" value="Genomic_DNA"/>
</dbReference>
<evidence type="ECO:0000313" key="2">
    <source>
        <dbReference type="Proteomes" id="UP000319160"/>
    </source>
</evidence>